<evidence type="ECO:0000313" key="2">
    <source>
        <dbReference type="Proteomes" id="UP000442535"/>
    </source>
</evidence>
<evidence type="ECO:0000313" key="1">
    <source>
        <dbReference type="EMBL" id="MST50597.1"/>
    </source>
</evidence>
<sequence>MKTLRPAWLLPGLTEPVLHYWLETNNISVGEDPLRIGLHAAYDWKHNHILLSPKLPQAHRFATLTHEAVLKRPGFCSYLFLRG</sequence>
<dbReference type="Proteomes" id="UP000442535">
    <property type="component" value="Unassembled WGS sequence"/>
</dbReference>
<accession>A0A7K0K543</accession>
<comment type="caution">
    <text evidence="1">The sequence shown here is derived from an EMBL/GenBank/DDBJ whole genome shotgun (WGS) entry which is preliminary data.</text>
</comment>
<organism evidence="1 2">
    <name type="scientific">Mobiluncus porci</name>
    <dbReference type="NCBI Taxonomy" id="2652278"/>
    <lineage>
        <taxon>Bacteria</taxon>
        <taxon>Bacillati</taxon>
        <taxon>Actinomycetota</taxon>
        <taxon>Actinomycetes</taxon>
        <taxon>Actinomycetales</taxon>
        <taxon>Actinomycetaceae</taxon>
        <taxon>Mobiluncus</taxon>
    </lineage>
</organism>
<gene>
    <name evidence="1" type="ORF">FYJ63_10250</name>
</gene>
<dbReference type="AlphaFoldDB" id="A0A7K0K543"/>
<protein>
    <submittedName>
        <fullName evidence="1">Uncharacterized protein</fullName>
    </submittedName>
</protein>
<dbReference type="EMBL" id="VUMY01000023">
    <property type="protein sequence ID" value="MST50597.1"/>
    <property type="molecule type" value="Genomic_DNA"/>
</dbReference>
<reference evidence="1 2" key="1">
    <citation type="submission" date="2019-08" db="EMBL/GenBank/DDBJ databases">
        <title>In-depth cultivation of the pig gut microbiome towards novel bacterial diversity and tailored functional studies.</title>
        <authorList>
            <person name="Wylensek D."/>
            <person name="Hitch T.C.A."/>
            <person name="Clavel T."/>
        </authorList>
    </citation>
    <scope>NUCLEOTIDE SEQUENCE [LARGE SCALE GENOMIC DNA]</scope>
    <source>
        <strain evidence="1 2">RF-GAM-744-WT-7</strain>
    </source>
</reference>
<keyword evidence="2" id="KW-1185">Reference proteome</keyword>
<name>A0A7K0K543_9ACTO</name>
<proteinExistence type="predicted"/>